<keyword evidence="7" id="KW-1185">Reference proteome</keyword>
<dbReference type="HOGENOM" id="CLU_000604_36_0_9"/>
<keyword evidence="4" id="KW-0175">Coiled coil</keyword>
<evidence type="ECO:0000313" key="7">
    <source>
        <dbReference type="Proteomes" id="UP000003280"/>
    </source>
</evidence>
<dbReference type="AlphaFoldDB" id="E0NJM6"/>
<protein>
    <submittedName>
        <fullName evidence="6">ABC transporter, ATP-binding protein</fullName>
        <ecNumber evidence="6">3.6.3.-</ecNumber>
    </submittedName>
</protein>
<dbReference type="Gene3D" id="3.40.50.300">
    <property type="entry name" value="P-loop containing nucleotide triphosphate hydrolases"/>
    <property type="match status" value="2"/>
</dbReference>
<dbReference type="CDD" id="cd03221">
    <property type="entry name" value="ABCF_EF-3"/>
    <property type="match status" value="2"/>
</dbReference>
<dbReference type="STRING" id="862517.HMPREF9225_0365"/>
<dbReference type="InterPro" id="IPR003439">
    <property type="entry name" value="ABC_transporter-like_ATP-bd"/>
</dbReference>
<keyword evidence="1" id="KW-0677">Repeat</keyword>
<comment type="caution">
    <text evidence="6">The sequence shown here is derived from an EMBL/GenBank/DDBJ whole genome shotgun (WGS) entry which is preliminary data.</text>
</comment>
<dbReference type="EC" id="3.6.3.-" evidence="6"/>
<dbReference type="Proteomes" id="UP000003280">
    <property type="component" value="Unassembled WGS sequence"/>
</dbReference>
<dbReference type="Pfam" id="PF12848">
    <property type="entry name" value="ABC_tran_Xtn"/>
    <property type="match status" value="1"/>
</dbReference>
<dbReference type="SMART" id="SM00382">
    <property type="entry name" value="AAA"/>
    <property type="match status" value="2"/>
</dbReference>
<dbReference type="Pfam" id="PF00005">
    <property type="entry name" value="ABC_tran"/>
    <property type="match status" value="2"/>
</dbReference>
<dbReference type="InterPro" id="IPR051309">
    <property type="entry name" value="ABCF_ATPase"/>
</dbReference>
<dbReference type="GO" id="GO:0003677">
    <property type="term" value="F:DNA binding"/>
    <property type="evidence" value="ECO:0007669"/>
    <property type="project" value="InterPro"/>
</dbReference>
<dbReference type="InterPro" id="IPR037118">
    <property type="entry name" value="Val-tRNA_synth_C_sf"/>
</dbReference>
<evidence type="ECO:0000256" key="2">
    <source>
        <dbReference type="ARBA" id="ARBA00022741"/>
    </source>
</evidence>
<dbReference type="EMBL" id="AEEH01000018">
    <property type="protein sequence ID" value="EFM26046.1"/>
    <property type="molecule type" value="Genomic_DNA"/>
</dbReference>
<sequence>MAILNISNLKKSFIERVIFDGASLIVEDNDKVGLIGNNGTGKTTLFNIITDKISYDDGTIIKTKDLTIGYLKQNPFEDLTKSIYESAEENFEEVFALERRLRELEGEMHDEEKLSDVMEEYQKISDQYQKLDGYSVGSKIRGTLIGLGFSEDEFGKKISELSGGQKSRLSLANLILKNPDLLLLDEPTNHLDIESINFLERALRDYKKAVIIISHDRYFLNNIVNKIVLLDELKLTTFNGNYEYYAKERKKQLEIRKSQYENQQKEIKRQEQIIERYLGLGRARFIRQGKSRQKMLDKVKRIEAPEENQVVDIKFPVERVSGREVLSIENLSKTYDREIFKNISFNVQKGDKVGLTGPNGIGKSTIFKIITGKIKDFGGEFKIGTNVDIGYFDQEMRDLDLDNTVLDEIWDEYPKLKYSEIRKYLAQFLFIDDDILKTIRELSGGEKARVAILKIILKGSNFLLLDEPTNHLDIDSKEALEDALLQYEGTILAISHDRYFLNHVINKLLYMEEDKMTEYLGGYDYFLEKTTSEEEEEEVYISKTERAQIKKEERQKREEKRKREKEFKELEDQIVEIENKLSTIDEDLSNASLDGDFETINKLSLERENLVNKLDNAYEKWMDF</sequence>
<evidence type="ECO:0000259" key="5">
    <source>
        <dbReference type="PROSITE" id="PS50893"/>
    </source>
</evidence>
<dbReference type="PROSITE" id="PS00211">
    <property type="entry name" value="ABC_TRANSPORTER_1"/>
    <property type="match status" value="2"/>
</dbReference>
<feature type="coiled-coil region" evidence="4">
    <location>
        <begin position="542"/>
        <end position="620"/>
    </location>
</feature>
<gene>
    <name evidence="6" type="ORF">HMPREF9225_0365</name>
</gene>
<feature type="domain" description="ABC transporter" evidence="5">
    <location>
        <begin position="320"/>
        <end position="538"/>
    </location>
</feature>
<keyword evidence="2" id="KW-0547">Nucleotide-binding</keyword>
<dbReference type="PANTHER" id="PTHR42855">
    <property type="entry name" value="ABC TRANSPORTER ATP-BINDING SUBUNIT"/>
    <property type="match status" value="1"/>
</dbReference>
<dbReference type="Gene3D" id="1.10.287.380">
    <property type="entry name" value="Valyl-tRNA synthetase, C-terminal domain"/>
    <property type="match status" value="1"/>
</dbReference>
<dbReference type="RefSeq" id="WP_008901201.1">
    <property type="nucleotide sequence ID" value="NZ_GL397071.1"/>
</dbReference>
<keyword evidence="3 6" id="KW-0067">ATP-binding</keyword>
<dbReference type="eggNOG" id="COG0488">
    <property type="taxonomic scope" value="Bacteria"/>
</dbReference>
<dbReference type="GO" id="GO:0016887">
    <property type="term" value="F:ATP hydrolysis activity"/>
    <property type="evidence" value="ECO:0007669"/>
    <property type="project" value="InterPro"/>
</dbReference>
<feature type="domain" description="ABC transporter" evidence="5">
    <location>
        <begin position="4"/>
        <end position="257"/>
    </location>
</feature>
<dbReference type="SUPFAM" id="SSF52540">
    <property type="entry name" value="P-loop containing nucleoside triphosphate hydrolases"/>
    <property type="match status" value="2"/>
</dbReference>
<accession>E0NJM6</accession>
<dbReference type="InterPro" id="IPR003593">
    <property type="entry name" value="AAA+_ATPase"/>
</dbReference>
<proteinExistence type="predicted"/>
<dbReference type="InterPro" id="IPR027417">
    <property type="entry name" value="P-loop_NTPase"/>
</dbReference>
<feature type="coiled-coil region" evidence="4">
    <location>
        <begin position="250"/>
        <end position="280"/>
    </location>
</feature>
<dbReference type="InterPro" id="IPR032524">
    <property type="entry name" value="ABC_tran_C"/>
</dbReference>
<name>E0NJM6_9FIRM</name>
<feature type="coiled-coil region" evidence="4">
    <location>
        <begin position="87"/>
        <end position="114"/>
    </location>
</feature>
<evidence type="ECO:0000313" key="6">
    <source>
        <dbReference type="EMBL" id="EFM26046.1"/>
    </source>
</evidence>
<evidence type="ECO:0000256" key="4">
    <source>
        <dbReference type="SAM" id="Coils"/>
    </source>
</evidence>
<dbReference type="PANTHER" id="PTHR42855:SF2">
    <property type="entry name" value="DRUG RESISTANCE ABC TRANSPORTER,ATP-BINDING PROTEIN"/>
    <property type="match status" value="1"/>
</dbReference>
<dbReference type="FunFam" id="3.40.50.300:FF:000011">
    <property type="entry name" value="Putative ABC transporter ATP-binding component"/>
    <property type="match status" value="1"/>
</dbReference>
<dbReference type="GO" id="GO:0005524">
    <property type="term" value="F:ATP binding"/>
    <property type="evidence" value="ECO:0007669"/>
    <property type="project" value="UniProtKB-KW"/>
</dbReference>
<dbReference type="InterPro" id="IPR017871">
    <property type="entry name" value="ABC_transporter-like_CS"/>
</dbReference>
<evidence type="ECO:0000256" key="3">
    <source>
        <dbReference type="ARBA" id="ARBA00022840"/>
    </source>
</evidence>
<dbReference type="Pfam" id="PF16326">
    <property type="entry name" value="ABC_tran_CTD"/>
    <property type="match status" value="1"/>
</dbReference>
<evidence type="ECO:0000256" key="1">
    <source>
        <dbReference type="ARBA" id="ARBA00022737"/>
    </source>
</evidence>
<reference evidence="6 7" key="1">
    <citation type="submission" date="2010-07" db="EMBL/GenBank/DDBJ databases">
        <authorList>
            <person name="Muzny D."/>
            <person name="Qin X."/>
            <person name="Deng J."/>
            <person name="Jiang H."/>
            <person name="Liu Y."/>
            <person name="Qu J."/>
            <person name="Song X.-Z."/>
            <person name="Zhang L."/>
            <person name="Thornton R."/>
            <person name="Coyle M."/>
            <person name="Francisco L."/>
            <person name="Jackson L."/>
            <person name="Javaid M."/>
            <person name="Korchina V."/>
            <person name="Kovar C."/>
            <person name="Mata R."/>
            <person name="Mathew T."/>
            <person name="Ngo R."/>
            <person name="Nguyen L."/>
            <person name="Nguyen N."/>
            <person name="Okwuonu G."/>
            <person name="Ongeri F."/>
            <person name="Pham C."/>
            <person name="Simmons D."/>
            <person name="Wilczek-Boney K."/>
            <person name="Hale W."/>
            <person name="Jakkamsetti A."/>
            <person name="Pham P."/>
            <person name="Ruth R."/>
            <person name="San Lucas F."/>
            <person name="Warren J."/>
            <person name="Zhang J."/>
            <person name="Zhao Z."/>
            <person name="Zhou C."/>
            <person name="Zhu D."/>
            <person name="Lee S."/>
            <person name="Bess C."/>
            <person name="Blankenburg K."/>
            <person name="Forbes L."/>
            <person name="Fu Q."/>
            <person name="Gubbala S."/>
            <person name="Hirani K."/>
            <person name="Jayaseelan J.C."/>
            <person name="Lara F."/>
            <person name="Munidasa M."/>
            <person name="Palculict T."/>
            <person name="Patil S."/>
            <person name="Pu L.-L."/>
            <person name="Saada N."/>
            <person name="Tang L."/>
            <person name="Weissenberger G."/>
            <person name="Zhu Y."/>
            <person name="Hemphill L."/>
            <person name="Shang Y."/>
            <person name="Youmans B."/>
            <person name="Ayvaz T."/>
            <person name="Ross M."/>
            <person name="Santibanez J."/>
            <person name="Aqrawi P."/>
            <person name="Gross S."/>
            <person name="Joshi V."/>
            <person name="Fowler G."/>
            <person name="Nazareth L."/>
            <person name="Reid J."/>
            <person name="Worley K."/>
            <person name="Petrosino J."/>
            <person name="Highlander S."/>
            <person name="Gibbs R."/>
        </authorList>
    </citation>
    <scope>NUCLEOTIDE SEQUENCE [LARGE SCALE GENOMIC DNA]</scope>
    <source>
        <strain evidence="6 7">ATCC BAA-1640</strain>
    </source>
</reference>
<dbReference type="PROSITE" id="PS50893">
    <property type="entry name" value="ABC_TRANSPORTER_2"/>
    <property type="match status" value="2"/>
</dbReference>
<keyword evidence="6" id="KW-0378">Hydrolase</keyword>
<dbReference type="OrthoDB" id="9801441at2"/>
<organism evidence="6 7">
    <name type="scientific">Peptoniphilus duerdenii ATCC BAA-1640</name>
    <dbReference type="NCBI Taxonomy" id="862517"/>
    <lineage>
        <taxon>Bacteria</taxon>
        <taxon>Bacillati</taxon>
        <taxon>Bacillota</taxon>
        <taxon>Tissierellia</taxon>
        <taxon>Tissierellales</taxon>
        <taxon>Peptoniphilaceae</taxon>
        <taxon>Peptoniphilus</taxon>
    </lineage>
</organism>
<dbReference type="InterPro" id="IPR032781">
    <property type="entry name" value="ABC_tran_Xtn"/>
</dbReference>
<dbReference type="FunFam" id="3.40.50.300:FF:000309">
    <property type="entry name" value="ABC transporter ATP-binding protein"/>
    <property type="match status" value="1"/>
</dbReference>